<evidence type="ECO:0000313" key="6">
    <source>
        <dbReference type="Proteomes" id="UP000051936"/>
    </source>
</evidence>
<dbReference type="SUPFAM" id="SSF54826">
    <property type="entry name" value="Enolase N-terminal domain-like"/>
    <property type="match status" value="1"/>
</dbReference>
<dbReference type="SFLD" id="SFLDG00179">
    <property type="entry name" value="mandelate_racemase"/>
    <property type="match status" value="1"/>
</dbReference>
<dbReference type="GO" id="GO:0016052">
    <property type="term" value="P:carbohydrate catabolic process"/>
    <property type="evidence" value="ECO:0007669"/>
    <property type="project" value="TreeGrafter"/>
</dbReference>
<dbReference type="STRING" id="989370.AOQ71_27820"/>
<dbReference type="CDD" id="cd03316">
    <property type="entry name" value="MR_like"/>
    <property type="match status" value="1"/>
</dbReference>
<dbReference type="RefSeq" id="WP_057753341.1">
    <property type="nucleotide sequence ID" value="NZ_LJYG01000104.1"/>
</dbReference>
<dbReference type="InterPro" id="IPR029017">
    <property type="entry name" value="Enolase-like_N"/>
</dbReference>
<keyword evidence="3" id="KW-0460">Magnesium</keyword>
<comment type="caution">
    <text evidence="5">The sequence shown here is derived from an EMBL/GenBank/DDBJ whole genome shotgun (WGS) entry which is preliminary data.</text>
</comment>
<keyword evidence="6" id="KW-1185">Reference proteome</keyword>
<dbReference type="InterPro" id="IPR029065">
    <property type="entry name" value="Enolase_C-like"/>
</dbReference>
<dbReference type="Pfam" id="PF13378">
    <property type="entry name" value="MR_MLE_C"/>
    <property type="match status" value="1"/>
</dbReference>
<dbReference type="PANTHER" id="PTHR13794">
    <property type="entry name" value="ENOLASE SUPERFAMILY, MANDELATE RACEMASE"/>
    <property type="match status" value="1"/>
</dbReference>
<proteinExistence type="predicted"/>
<dbReference type="Pfam" id="PF02746">
    <property type="entry name" value="MR_MLE_N"/>
    <property type="match status" value="1"/>
</dbReference>
<feature type="domain" description="Mandelate racemase/muconate lactonizing enzyme C-terminal" evidence="4">
    <location>
        <begin position="149"/>
        <end position="241"/>
    </location>
</feature>
<organism evidence="5 6">
    <name type="scientific">Bradyrhizobium manausense</name>
    <dbReference type="NCBI Taxonomy" id="989370"/>
    <lineage>
        <taxon>Bacteria</taxon>
        <taxon>Pseudomonadati</taxon>
        <taxon>Pseudomonadota</taxon>
        <taxon>Alphaproteobacteria</taxon>
        <taxon>Hyphomicrobiales</taxon>
        <taxon>Nitrobacteraceae</taxon>
        <taxon>Bradyrhizobium</taxon>
    </lineage>
</organism>
<dbReference type="InterPro" id="IPR013341">
    <property type="entry name" value="Mandelate_racemase_N_dom"/>
</dbReference>
<evidence type="ECO:0000313" key="5">
    <source>
        <dbReference type="EMBL" id="KRQ05456.1"/>
    </source>
</evidence>
<evidence type="ECO:0000259" key="4">
    <source>
        <dbReference type="SMART" id="SM00922"/>
    </source>
</evidence>
<dbReference type="Gene3D" id="3.30.390.10">
    <property type="entry name" value="Enolase-like, N-terminal domain"/>
    <property type="match status" value="1"/>
</dbReference>
<reference evidence="5 6" key="1">
    <citation type="submission" date="2015-09" db="EMBL/GenBank/DDBJ databases">
        <title>Draft Genome Sequence of Bradyrhizobium manausense Strain BR 3351T, a Novel Symbiotic Nitrogen-Fixing Alphaproteobacterium Isolated from Brazilian Amazon Rain Forest.</title>
        <authorList>
            <person name="De Araujo J.L."/>
            <person name="Zilli J.E."/>
        </authorList>
    </citation>
    <scope>NUCLEOTIDE SEQUENCE [LARGE SCALE GENOMIC DNA]</scope>
    <source>
        <strain evidence="5 6">BR3351</strain>
    </source>
</reference>
<keyword evidence="2" id="KW-0479">Metal-binding</keyword>
<dbReference type="GO" id="GO:0000287">
    <property type="term" value="F:magnesium ion binding"/>
    <property type="evidence" value="ECO:0007669"/>
    <property type="project" value="TreeGrafter"/>
</dbReference>
<evidence type="ECO:0000256" key="3">
    <source>
        <dbReference type="ARBA" id="ARBA00022842"/>
    </source>
</evidence>
<dbReference type="Gene3D" id="3.20.20.120">
    <property type="entry name" value="Enolase-like C-terminal domain"/>
    <property type="match status" value="1"/>
</dbReference>
<name>A0A0R3D6B3_9BRAD</name>
<dbReference type="OrthoDB" id="9802699at2"/>
<accession>A0A0R3D6B3</accession>
<dbReference type="Proteomes" id="UP000051936">
    <property type="component" value="Unassembled WGS sequence"/>
</dbReference>
<dbReference type="PANTHER" id="PTHR13794:SF58">
    <property type="entry name" value="MITOCHONDRIAL ENOLASE SUPERFAMILY MEMBER 1"/>
    <property type="match status" value="1"/>
</dbReference>
<dbReference type="SUPFAM" id="SSF51604">
    <property type="entry name" value="Enolase C-terminal domain-like"/>
    <property type="match status" value="1"/>
</dbReference>
<evidence type="ECO:0000256" key="1">
    <source>
        <dbReference type="ARBA" id="ARBA00001946"/>
    </source>
</evidence>
<evidence type="ECO:0000256" key="2">
    <source>
        <dbReference type="ARBA" id="ARBA00022723"/>
    </source>
</evidence>
<protein>
    <submittedName>
        <fullName evidence="5">Mandelate racemase</fullName>
    </submittedName>
</protein>
<dbReference type="EMBL" id="LJYG01000104">
    <property type="protein sequence ID" value="KRQ05456.1"/>
    <property type="molecule type" value="Genomic_DNA"/>
</dbReference>
<dbReference type="SFLD" id="SFLDS00001">
    <property type="entry name" value="Enolase"/>
    <property type="match status" value="1"/>
</dbReference>
<dbReference type="AlphaFoldDB" id="A0A0R3D6B3"/>
<dbReference type="GO" id="GO:0016836">
    <property type="term" value="F:hydro-lyase activity"/>
    <property type="evidence" value="ECO:0007669"/>
    <property type="project" value="TreeGrafter"/>
</dbReference>
<dbReference type="InterPro" id="IPR013342">
    <property type="entry name" value="Mandelate_racemase_C"/>
</dbReference>
<comment type="cofactor">
    <cofactor evidence="1">
        <name>Mg(2+)</name>
        <dbReference type="ChEBI" id="CHEBI:18420"/>
    </cofactor>
</comment>
<dbReference type="InterPro" id="IPR046945">
    <property type="entry name" value="RHMD-like"/>
</dbReference>
<dbReference type="InterPro" id="IPR036849">
    <property type="entry name" value="Enolase-like_C_sf"/>
</dbReference>
<gene>
    <name evidence="5" type="ORF">AOQ71_27820</name>
</gene>
<dbReference type="SMART" id="SM00922">
    <property type="entry name" value="MR_MLE"/>
    <property type="match status" value="1"/>
</dbReference>
<sequence length="386" mass="42335">MKITGIRTHILEARLSQPFAYSRAWYDTRTAMLVEVETDTGLTGWGECYGPARMTAAVVQGVAPWLVGQDPLQTDVLWRMIYARLRDHGQKGVVIQGLSGIDIALWDIKGKHFGVPAYQLLGGAARKEVQAYATGLYRRRSGDPLKYLPEEAASYAAEGFRAVKLKVGFGIEEDAAVTHAVREAIGGDVALMVDANHAYDAVAAIRLGRLIERHDISWFEEPVPPEDVAGYRAVRSALSIPIAGGECEFTRFGFRDLFASHALDIAQPDTCAAGGLTECKKIADMSEAFSVRYNPHVWGTGIAIAASLQLLAVLPSHTPTSLAPLEPMLEFDRTEHPIRQAILKEPIEHRNGIVRVPDDPGLGIEVDREAMARFVVNENWTPQRGV</sequence>